<dbReference type="OrthoDB" id="502398at2"/>
<proteinExistence type="predicted"/>
<dbReference type="GO" id="GO:0016787">
    <property type="term" value="F:hydrolase activity"/>
    <property type="evidence" value="ECO:0007669"/>
    <property type="project" value="UniProtKB-ARBA"/>
</dbReference>
<dbReference type="Gene3D" id="3.40.720.10">
    <property type="entry name" value="Alkaline Phosphatase, subunit A"/>
    <property type="match status" value="1"/>
</dbReference>
<gene>
    <name evidence="1" type="ORF">SVA_1058</name>
</gene>
<dbReference type="InterPro" id="IPR017850">
    <property type="entry name" value="Alkaline_phosphatase_core_sf"/>
</dbReference>
<name>A0A1B4VDB0_9GAMM</name>
<dbReference type="Pfam" id="PF01663">
    <property type="entry name" value="Phosphodiest"/>
    <property type="match status" value="1"/>
</dbReference>
<evidence type="ECO:0000313" key="1">
    <source>
        <dbReference type="EMBL" id="BAU47637.1"/>
    </source>
</evidence>
<dbReference type="PANTHER" id="PTHR10151:SF120">
    <property type="entry name" value="BIS(5'-ADENOSYL)-TRIPHOSPHATASE"/>
    <property type="match status" value="1"/>
</dbReference>
<dbReference type="InterPro" id="IPR002591">
    <property type="entry name" value="Phosphodiest/P_Trfase"/>
</dbReference>
<dbReference type="PANTHER" id="PTHR10151">
    <property type="entry name" value="ECTONUCLEOTIDE PYROPHOSPHATASE/PHOSPHODIESTERASE"/>
    <property type="match status" value="1"/>
</dbReference>
<dbReference type="RefSeq" id="WP_096459779.1">
    <property type="nucleotide sequence ID" value="NZ_AP014936.1"/>
</dbReference>
<dbReference type="Proteomes" id="UP000218899">
    <property type="component" value="Chromosome"/>
</dbReference>
<sequence>MPLPDYRGGSLVNLMSALLRALGAEPPTAYPPVALLGPDLDRRTVVLLVVDGMGDEFLLRTHAPALAGRRRGRLTSVFPSTTATAITTFLTGEAPQQHGLTGWHTYLKELGSIVTVLPFVARHGGESLSRAGIQAGPLLGHTPVFDRLRARSVVVAPERIIHSDFNVAHSGRAELRGFATLAQLFGTVAAVARSATERTYVYAYWSELDHLAHEQGIGSRAVRAHLAELDGAFGRFLAHLRGTDTTVIVTADHGFIDVPPEHNIELDAHPGLAETLVLPLCGERRAPYCYVHPQRRDDFERYVRERLGHACELHESSALIDEGWFGLGPPHPRLHERVGHYTLVMKENWTLKDWLPGERRFVQAGVHGGLTADEMYVPLIVAAAEEA</sequence>
<organism evidence="1 2">
    <name type="scientific">Sulfurifustis variabilis</name>
    <dbReference type="NCBI Taxonomy" id="1675686"/>
    <lineage>
        <taxon>Bacteria</taxon>
        <taxon>Pseudomonadati</taxon>
        <taxon>Pseudomonadota</taxon>
        <taxon>Gammaproteobacteria</taxon>
        <taxon>Acidiferrobacterales</taxon>
        <taxon>Acidiferrobacteraceae</taxon>
        <taxon>Sulfurifustis</taxon>
    </lineage>
</organism>
<evidence type="ECO:0000313" key="2">
    <source>
        <dbReference type="Proteomes" id="UP000218899"/>
    </source>
</evidence>
<keyword evidence="2" id="KW-1185">Reference proteome</keyword>
<accession>A0A1B4VDB0</accession>
<dbReference type="AlphaFoldDB" id="A0A1B4VDB0"/>
<dbReference type="EMBL" id="AP014936">
    <property type="protein sequence ID" value="BAU47637.1"/>
    <property type="molecule type" value="Genomic_DNA"/>
</dbReference>
<reference evidence="1 2" key="1">
    <citation type="submission" date="2015-08" db="EMBL/GenBank/DDBJ databases">
        <title>Complete genome sequence of Sulfurifustis variabilis.</title>
        <authorList>
            <person name="Miura A."/>
            <person name="Kojima H."/>
            <person name="Fukui M."/>
        </authorList>
    </citation>
    <scope>NUCLEOTIDE SEQUENCE [LARGE SCALE GENOMIC DNA]</scope>
    <source>
        <strain evidence="2">skN76</strain>
    </source>
</reference>
<dbReference type="KEGG" id="sva:SVA_1058"/>
<protein>
    <submittedName>
        <fullName evidence="1">Phosphodiesterase</fullName>
    </submittedName>
</protein>
<dbReference type="SUPFAM" id="SSF53649">
    <property type="entry name" value="Alkaline phosphatase-like"/>
    <property type="match status" value="1"/>
</dbReference>